<keyword evidence="2 5" id="KW-0812">Transmembrane</keyword>
<feature type="transmembrane region" description="Helical" evidence="5">
    <location>
        <begin position="206"/>
        <end position="228"/>
    </location>
</feature>
<dbReference type="Pfam" id="PF04172">
    <property type="entry name" value="LrgB"/>
    <property type="match status" value="1"/>
</dbReference>
<gene>
    <name evidence="6" type="ORF">DFP95_105201</name>
</gene>
<name>A0A3D9IJ55_9BACL</name>
<feature type="transmembrane region" description="Helical" evidence="5">
    <location>
        <begin position="150"/>
        <end position="170"/>
    </location>
</feature>
<keyword evidence="6" id="KW-0378">Hydrolase</keyword>
<feature type="transmembrane region" description="Helical" evidence="5">
    <location>
        <begin position="35"/>
        <end position="56"/>
    </location>
</feature>
<sequence>MTAIEEITRQPLFGVALTVVFYAIAQTLNRRWRWLHPLFVTAGGMIVLLVACNIPYENYKAGGDIVTFFLGPATVALAVPLYKSAQAMKGKIRAIVLGSAIGSLSGLLSVALLMWALNGVKDTMLSMLPKSATSPIAIELARQLGGTPELGGVFAVLTGLLGSMVGPLLLRKAGVRSDIAIGTAVGTASHGIGTARLLRDSELRGGVSGFAMGLSSIITPLLCIPIYWLT</sequence>
<accession>A0A3D9IJ55</accession>
<proteinExistence type="predicted"/>
<evidence type="ECO:0000256" key="2">
    <source>
        <dbReference type="ARBA" id="ARBA00022692"/>
    </source>
</evidence>
<dbReference type="InterPro" id="IPR007300">
    <property type="entry name" value="CidB/LrgB"/>
</dbReference>
<evidence type="ECO:0000313" key="6">
    <source>
        <dbReference type="EMBL" id="RED61772.1"/>
    </source>
</evidence>
<evidence type="ECO:0000313" key="7">
    <source>
        <dbReference type="Proteomes" id="UP000256869"/>
    </source>
</evidence>
<dbReference type="GO" id="GO:0016787">
    <property type="term" value="F:hydrolase activity"/>
    <property type="evidence" value="ECO:0007669"/>
    <property type="project" value="UniProtKB-KW"/>
</dbReference>
<comment type="caution">
    <text evidence="6">The sequence shown here is derived from an EMBL/GenBank/DDBJ whole genome shotgun (WGS) entry which is preliminary data.</text>
</comment>
<comment type="subcellular location">
    <subcellularLocation>
        <location evidence="1">Membrane</location>
        <topology evidence="1">Multi-pass membrane protein</topology>
    </subcellularLocation>
</comment>
<keyword evidence="7" id="KW-1185">Reference proteome</keyword>
<evidence type="ECO:0000256" key="4">
    <source>
        <dbReference type="ARBA" id="ARBA00023136"/>
    </source>
</evidence>
<dbReference type="GO" id="GO:0016020">
    <property type="term" value="C:membrane"/>
    <property type="evidence" value="ECO:0007669"/>
    <property type="project" value="UniProtKB-SubCell"/>
</dbReference>
<organism evidence="6 7">
    <name type="scientific">Cohnella lupini</name>
    <dbReference type="NCBI Taxonomy" id="1294267"/>
    <lineage>
        <taxon>Bacteria</taxon>
        <taxon>Bacillati</taxon>
        <taxon>Bacillota</taxon>
        <taxon>Bacilli</taxon>
        <taxon>Bacillales</taxon>
        <taxon>Paenibacillaceae</taxon>
        <taxon>Cohnella</taxon>
    </lineage>
</organism>
<dbReference type="RefSeq" id="WP_245987568.1">
    <property type="nucleotide sequence ID" value="NZ_QRDY01000005.1"/>
</dbReference>
<keyword evidence="4 5" id="KW-0472">Membrane</keyword>
<feature type="transmembrane region" description="Helical" evidence="5">
    <location>
        <begin position="62"/>
        <end position="82"/>
    </location>
</feature>
<dbReference type="Proteomes" id="UP000256869">
    <property type="component" value="Unassembled WGS sequence"/>
</dbReference>
<keyword evidence="3 5" id="KW-1133">Transmembrane helix</keyword>
<reference evidence="6 7" key="1">
    <citation type="submission" date="2018-07" db="EMBL/GenBank/DDBJ databases">
        <title>Genomic Encyclopedia of Type Strains, Phase III (KMG-III): the genomes of soil and plant-associated and newly described type strains.</title>
        <authorList>
            <person name="Whitman W."/>
        </authorList>
    </citation>
    <scope>NUCLEOTIDE SEQUENCE [LARGE SCALE GENOMIC DNA]</scope>
    <source>
        <strain evidence="6 7">CECT 8236</strain>
    </source>
</reference>
<evidence type="ECO:0000256" key="5">
    <source>
        <dbReference type="SAM" id="Phobius"/>
    </source>
</evidence>
<protein>
    <submittedName>
        <fullName evidence="6">Putative murein hydrolase (TIGR00659 family)</fullName>
    </submittedName>
</protein>
<dbReference type="PANTHER" id="PTHR30249">
    <property type="entry name" value="PUTATIVE SEROTONIN TRANSPORTER"/>
    <property type="match status" value="1"/>
</dbReference>
<dbReference type="EMBL" id="QRDY01000005">
    <property type="protein sequence ID" value="RED61772.1"/>
    <property type="molecule type" value="Genomic_DNA"/>
</dbReference>
<dbReference type="AlphaFoldDB" id="A0A3D9IJ55"/>
<evidence type="ECO:0000256" key="3">
    <source>
        <dbReference type="ARBA" id="ARBA00022989"/>
    </source>
</evidence>
<evidence type="ECO:0000256" key="1">
    <source>
        <dbReference type="ARBA" id="ARBA00004141"/>
    </source>
</evidence>
<dbReference type="PANTHER" id="PTHR30249:SF0">
    <property type="entry name" value="PLASTIDAL GLYCOLATE_GLYCERATE TRANSLOCATOR 1, CHLOROPLASTIC"/>
    <property type="match status" value="1"/>
</dbReference>
<feature type="transmembrane region" description="Helical" evidence="5">
    <location>
        <begin position="94"/>
        <end position="117"/>
    </location>
</feature>